<feature type="signal peptide" evidence="8">
    <location>
        <begin position="1"/>
        <end position="34"/>
    </location>
</feature>
<evidence type="ECO:0000256" key="5">
    <source>
        <dbReference type="ARBA" id="ARBA00023136"/>
    </source>
</evidence>
<comment type="caution">
    <text evidence="12">The sequence shown here is derived from an EMBL/GenBank/DDBJ whole genome shotgun (WGS) entry which is preliminary data.</text>
</comment>
<comment type="subcellular location">
    <subcellularLocation>
        <location evidence="1 7">Cell outer membrane</location>
        <topology evidence="1 7">Multi-pass membrane protein</topology>
    </subcellularLocation>
</comment>
<keyword evidence="4 7" id="KW-0812">Transmembrane</keyword>
<reference evidence="10 15" key="3">
    <citation type="journal article" date="2020" name="Microbiome">
        <title>Single-cell genomics of uncultured bacteria reveals dietary fiber responders in the mouse gut microbiota.</title>
        <authorList>
            <person name="Chijiiwa R."/>
            <person name="Hosokawa M."/>
            <person name="Kogawa M."/>
            <person name="Nishikawa Y."/>
            <person name="Ide K."/>
            <person name="Sakanashi C."/>
            <person name="Takahashi K."/>
            <person name="Takeyama H."/>
        </authorList>
    </citation>
    <scope>NUCLEOTIDE SEQUENCE [LARGE SCALE GENOMIC DNA]</scope>
    <source>
        <strain evidence="10">IMSAGC_001</strain>
    </source>
</reference>
<protein>
    <submittedName>
        <fullName evidence="12">SusC/RagA family TonB-linked outer membrane protein</fullName>
    </submittedName>
    <submittedName>
        <fullName evidence="10">TonB-dependent receptor SusC</fullName>
    </submittedName>
</protein>
<feature type="domain" description="TonB-dependent receptor plug" evidence="9">
    <location>
        <begin position="141"/>
        <end position="265"/>
    </location>
</feature>
<dbReference type="SUPFAM" id="SSF49464">
    <property type="entry name" value="Carboxypeptidase regulatory domain-like"/>
    <property type="match status" value="1"/>
</dbReference>
<name>A0A4S2AL41_9BACE</name>
<evidence type="ECO:0000313" key="11">
    <source>
        <dbReference type="EMBL" id="TFU49432.1"/>
    </source>
</evidence>
<dbReference type="InterPro" id="IPR023997">
    <property type="entry name" value="TonB-dep_OMP_SusC/RagA_CS"/>
</dbReference>
<evidence type="ECO:0000256" key="3">
    <source>
        <dbReference type="ARBA" id="ARBA00022452"/>
    </source>
</evidence>
<dbReference type="Gene3D" id="2.40.170.20">
    <property type="entry name" value="TonB-dependent receptor, beta-barrel domain"/>
    <property type="match status" value="1"/>
</dbReference>
<keyword evidence="6 7" id="KW-0998">Cell outer membrane</keyword>
<dbReference type="GO" id="GO:0009279">
    <property type="term" value="C:cell outer membrane"/>
    <property type="evidence" value="ECO:0007669"/>
    <property type="project" value="UniProtKB-SubCell"/>
</dbReference>
<dbReference type="Proteomes" id="UP000305751">
    <property type="component" value="Unassembled WGS sequence"/>
</dbReference>
<dbReference type="Proteomes" id="UP000298073">
    <property type="component" value="Unassembled WGS sequence"/>
</dbReference>
<evidence type="ECO:0000256" key="2">
    <source>
        <dbReference type="ARBA" id="ARBA00022448"/>
    </source>
</evidence>
<reference evidence="12 14" key="2">
    <citation type="submission" date="2019-04" db="EMBL/GenBank/DDBJ databases">
        <title>Microbes associate with the intestines of laboratory mice.</title>
        <authorList>
            <person name="Navarre W."/>
            <person name="Wong E."/>
            <person name="Huang K."/>
            <person name="Tropini C."/>
            <person name="Ng K."/>
            <person name="Yu B."/>
        </authorList>
    </citation>
    <scope>NUCLEOTIDE SEQUENCE [LARGE SCALE GENOMIC DNA]</scope>
    <source>
        <strain evidence="12 14">NM70_E10</strain>
    </source>
</reference>
<keyword evidence="14" id="KW-1185">Reference proteome</keyword>
<dbReference type="InterPro" id="IPR037066">
    <property type="entry name" value="Plug_dom_sf"/>
</dbReference>
<dbReference type="InterPro" id="IPR023996">
    <property type="entry name" value="TonB-dep_OMP_SusC/RagA"/>
</dbReference>
<dbReference type="InterPro" id="IPR036942">
    <property type="entry name" value="Beta-barrel_TonB_sf"/>
</dbReference>
<keyword evidence="8" id="KW-0732">Signal</keyword>
<dbReference type="NCBIfam" id="TIGR04057">
    <property type="entry name" value="SusC_RagA_signa"/>
    <property type="match status" value="1"/>
</dbReference>
<dbReference type="EMBL" id="SRZA01000038">
    <property type="protein sequence ID" value="TGY01661.1"/>
    <property type="molecule type" value="Genomic_DNA"/>
</dbReference>
<evidence type="ECO:0000313" key="12">
    <source>
        <dbReference type="EMBL" id="TGY01661.1"/>
    </source>
</evidence>
<accession>A0A4S2AL41</accession>
<proteinExistence type="inferred from homology"/>
<gene>
    <name evidence="10" type="primary">susC_65</name>
    <name evidence="11" type="ORF">E4T97_10395</name>
    <name evidence="12" type="ORF">E5356_12330</name>
    <name evidence="10" type="ORF">IMSAGC001_02828</name>
</gene>
<evidence type="ECO:0000256" key="6">
    <source>
        <dbReference type="ARBA" id="ARBA00023237"/>
    </source>
</evidence>
<dbReference type="EMBL" id="BLLS01000092">
    <property type="protein sequence ID" value="GFH87403.1"/>
    <property type="molecule type" value="Genomic_DNA"/>
</dbReference>
<keyword evidence="10" id="KW-0675">Receptor</keyword>
<keyword evidence="5 7" id="KW-0472">Membrane</keyword>
<dbReference type="Gene3D" id="2.60.40.1120">
    <property type="entry name" value="Carboxypeptidase-like, regulatory domain"/>
    <property type="match status" value="1"/>
</dbReference>
<evidence type="ECO:0000259" key="9">
    <source>
        <dbReference type="Pfam" id="PF07715"/>
    </source>
</evidence>
<reference evidence="11 13" key="1">
    <citation type="submission" date="2019-03" db="EMBL/GenBank/DDBJ databases">
        <title>Diversity of the mouse oral microbiome.</title>
        <authorList>
            <person name="Joseph S."/>
            <person name="Aduse-Opoku J."/>
            <person name="Curtis M."/>
            <person name="Wade W."/>
            <person name="Hashim A."/>
        </authorList>
    </citation>
    <scope>NUCLEOTIDE SEQUENCE [LARGE SCALE GENOMIC DNA]</scope>
    <source>
        <strain evidence="11 13">P2318</strain>
    </source>
</reference>
<dbReference type="Gene3D" id="2.170.130.10">
    <property type="entry name" value="TonB-dependent receptor, plug domain"/>
    <property type="match status" value="1"/>
</dbReference>
<evidence type="ECO:0000256" key="8">
    <source>
        <dbReference type="SAM" id="SignalP"/>
    </source>
</evidence>
<dbReference type="AlphaFoldDB" id="A0A4S2AL41"/>
<evidence type="ECO:0000256" key="7">
    <source>
        <dbReference type="PROSITE-ProRule" id="PRU01360"/>
    </source>
</evidence>
<feature type="chain" id="PRO_5044609057" evidence="8">
    <location>
        <begin position="35"/>
        <end position="1145"/>
    </location>
</feature>
<dbReference type="RefSeq" id="WP_135037824.1">
    <property type="nucleotide sequence ID" value="NZ_BLLS01000092.1"/>
</dbReference>
<dbReference type="Pfam" id="PF13715">
    <property type="entry name" value="CarbopepD_reg_2"/>
    <property type="match status" value="1"/>
</dbReference>
<evidence type="ECO:0000313" key="10">
    <source>
        <dbReference type="EMBL" id="GFH87403.1"/>
    </source>
</evidence>
<dbReference type="Proteomes" id="UP000491181">
    <property type="component" value="Unassembled WGS sequence"/>
</dbReference>
<keyword evidence="2 7" id="KW-0813">Transport</keyword>
<dbReference type="InterPro" id="IPR012910">
    <property type="entry name" value="Plug_dom"/>
</dbReference>
<dbReference type="NCBIfam" id="TIGR04056">
    <property type="entry name" value="OMP_RagA_SusC"/>
    <property type="match status" value="1"/>
</dbReference>
<dbReference type="EMBL" id="SPPV01000019">
    <property type="protein sequence ID" value="TFU49432.1"/>
    <property type="molecule type" value="Genomic_DNA"/>
</dbReference>
<dbReference type="InterPro" id="IPR008969">
    <property type="entry name" value="CarboxyPept-like_regulatory"/>
</dbReference>
<evidence type="ECO:0000313" key="15">
    <source>
        <dbReference type="Proteomes" id="UP000491181"/>
    </source>
</evidence>
<dbReference type="OrthoDB" id="9768177at2"/>
<dbReference type="Pfam" id="PF07715">
    <property type="entry name" value="Plug"/>
    <property type="match status" value="1"/>
</dbReference>
<dbReference type="SUPFAM" id="SSF56935">
    <property type="entry name" value="Porins"/>
    <property type="match status" value="1"/>
</dbReference>
<keyword evidence="3 7" id="KW-1134">Transmembrane beta strand</keyword>
<evidence type="ECO:0000313" key="14">
    <source>
        <dbReference type="Proteomes" id="UP000305751"/>
    </source>
</evidence>
<evidence type="ECO:0000256" key="4">
    <source>
        <dbReference type="ARBA" id="ARBA00022692"/>
    </source>
</evidence>
<dbReference type="PROSITE" id="PS52016">
    <property type="entry name" value="TONB_DEPENDENT_REC_3"/>
    <property type="match status" value="1"/>
</dbReference>
<dbReference type="InterPro" id="IPR039426">
    <property type="entry name" value="TonB-dep_rcpt-like"/>
</dbReference>
<evidence type="ECO:0000313" key="13">
    <source>
        <dbReference type="Proteomes" id="UP000298073"/>
    </source>
</evidence>
<sequence>MKVQYQPCSSLARQLRAAWTLLFCFLCISGSALAASPVQQEGKQNKVELTGRVVDTTGEPLPGVTVTLQGTTHRTGTDAEGYFLFSVPASEKGYTLEFTFIGMKMQARHISLPGKSIRVVMRESAEALDEVVVTGMEVIKKDRMTGSATVITAKDLKMQGITSIDRILEGKVAGLNSATVSGAPGTRSKITIRGENNLSGNSEPLWIVDGLPMTQGVPQSNTGDYAGTIMQDGVGNIMPEDIESISILKDASAAAIYGARAANGVIVITTKKGFRSKTQINYSGTYECAFAPTNRLDFMNSAEKLRYEQSIINNFGLEYAYLTGRGGYSYKRMVNGFLTPGEYNATVQNLAQINTDWFDVLFRTAHSHSHNVSLRGGSEELTYYTSVNFQEKNGILLSNKYQSAGLLMKLDYRPIKNLIVALNVSANTRKNRDNASAIDPFTYAMFANPYERPYDENGNYVADLSYLSNNYTTERASGYVYDQFNILREMKDTRNMQDGSDVEMTLNLRYDVLPGLSVESIFRKGVSYNTETTEVEPGTYTSWTNEAFARNAYHYYDIMPNGYDNGELSENSGKNHSWAIRNQIDYSFTVKKDHLFSILLANEVMSKKYTSFGYTSPIYYGDYRITGIPTFDKNVPYEDMVSAISNMFHTKDGQDRSVSFLGSLRYGYKDRYIFNFNYRADGADVIGDTNRFTPLWSAGLRYNLHKEKFFANPIVNELSLRASYGYTGNIDRSAYPFSTISFGNVMYMGNRFATGFTYPNPTVGWEKKKDRNIGLDMSLLNSRVNITLDYYFNETEDILEDLEIPASTGRTTVKANGGIVENKGLEFYTNIKWVNNNDWTFSTAFNIARNKNVIKKSFYDYDSYQDAIKSNVSMGGVINIIGQETGSIYGWKVAGVNPQTGNPQYYLTEAGKRAYGAFLDKWDSYSEEQKKQYLAMIGSPNGIPDVVDFVRDSDKKMGYQMPSMQYLGRSNPKFVGGFNTYLRYKGLEFTTSWTFKTGHLVPNFNDYQNAPNNEASSARAALGYSSDLKVSATNREKRYLYYWQFPGDRTDIPKFTTSDNDYWASLCTSDKYSKGDYLRLTNLSLSYRFPSRLIKQWAGMQNLSLGFNARNLVTFTKYRGLDVGTGNAFSYPVAREFNFKLTVGF</sequence>
<organism evidence="12 14">
    <name type="scientific">Bacteroides acidifaciens</name>
    <dbReference type="NCBI Taxonomy" id="85831"/>
    <lineage>
        <taxon>Bacteria</taxon>
        <taxon>Pseudomonadati</taxon>
        <taxon>Bacteroidota</taxon>
        <taxon>Bacteroidia</taxon>
        <taxon>Bacteroidales</taxon>
        <taxon>Bacteroidaceae</taxon>
        <taxon>Bacteroides</taxon>
    </lineage>
</organism>
<comment type="similarity">
    <text evidence="7">Belongs to the TonB-dependent receptor family.</text>
</comment>
<evidence type="ECO:0000256" key="1">
    <source>
        <dbReference type="ARBA" id="ARBA00004571"/>
    </source>
</evidence>